<evidence type="ECO:0000256" key="1">
    <source>
        <dbReference type="SAM" id="MobiDB-lite"/>
    </source>
</evidence>
<dbReference type="AlphaFoldDB" id="A0A4W4FK66"/>
<protein>
    <submittedName>
        <fullName evidence="2">Uncharacterized protein</fullName>
    </submittedName>
</protein>
<dbReference type="Ensembl" id="ENSEEET00000024639.2">
    <property type="protein sequence ID" value="ENSEEEP00000024362.2"/>
    <property type="gene ID" value="ENSEEEG00000011814.2"/>
</dbReference>
<evidence type="ECO:0000313" key="2">
    <source>
        <dbReference type="Ensembl" id="ENSEEEP00000024362.2"/>
    </source>
</evidence>
<feature type="compositionally biased region" description="Basic and acidic residues" evidence="1">
    <location>
        <begin position="1"/>
        <end position="11"/>
    </location>
</feature>
<feature type="compositionally biased region" description="Basic and acidic residues" evidence="1">
    <location>
        <begin position="61"/>
        <end position="71"/>
    </location>
</feature>
<accession>A0A4W4FK66</accession>
<sequence>VHGDEQRRGGGEDQLQAPEAHVGDGEEVVVADVLTAGLQRVAHEIGLLVAPHCLGRHHQHAHAEDEKHRQPDLAQAGGVAVDSCELGVQCTPVHSAAWSASHELNV</sequence>
<dbReference type="Proteomes" id="UP000314983">
    <property type="component" value="Chromosome 16"/>
</dbReference>
<feature type="region of interest" description="Disordered" evidence="1">
    <location>
        <begin position="56"/>
        <end position="76"/>
    </location>
</feature>
<evidence type="ECO:0000313" key="3">
    <source>
        <dbReference type="Proteomes" id="UP000314983"/>
    </source>
</evidence>
<reference evidence="2" key="3">
    <citation type="submission" date="2020-05" db="EMBL/GenBank/DDBJ databases">
        <title>Electrophorus electricus (electric eel) genome, fEleEle1, primary haplotype.</title>
        <authorList>
            <person name="Myers G."/>
            <person name="Meyer A."/>
            <person name="Fedrigo O."/>
            <person name="Formenti G."/>
            <person name="Rhie A."/>
            <person name="Tracey A."/>
            <person name="Sims Y."/>
            <person name="Jarvis E.D."/>
        </authorList>
    </citation>
    <scope>NUCLEOTIDE SEQUENCE [LARGE SCALE GENOMIC DNA]</scope>
</reference>
<reference evidence="2" key="5">
    <citation type="submission" date="2025-09" db="UniProtKB">
        <authorList>
            <consortium name="Ensembl"/>
        </authorList>
    </citation>
    <scope>IDENTIFICATION</scope>
</reference>
<name>A0A4W4FK66_ELEEL</name>
<reference evidence="3" key="2">
    <citation type="journal article" date="2017" name="Sci. Adv.">
        <title>A tail of two voltages: Proteomic comparison of the three electric organs of the electric eel.</title>
        <authorList>
            <person name="Traeger L.L."/>
            <person name="Sabat G."/>
            <person name="Barrett-Wilt G.A."/>
            <person name="Wells G.B."/>
            <person name="Sussman M.R."/>
        </authorList>
    </citation>
    <scope>NUCLEOTIDE SEQUENCE [LARGE SCALE GENOMIC DNA]</scope>
</reference>
<reference evidence="2" key="4">
    <citation type="submission" date="2025-08" db="UniProtKB">
        <authorList>
            <consortium name="Ensembl"/>
        </authorList>
    </citation>
    <scope>IDENTIFICATION</scope>
</reference>
<proteinExistence type="predicted"/>
<dbReference type="STRING" id="8005.ENSEEEP00000024362"/>
<keyword evidence="3" id="KW-1185">Reference proteome</keyword>
<reference evidence="3" key="1">
    <citation type="journal article" date="2014" name="Science">
        <title>Nonhuman genetics. Genomic basis for the convergent evolution of electric organs.</title>
        <authorList>
            <person name="Gallant J.R."/>
            <person name="Traeger L.L."/>
            <person name="Volkening J.D."/>
            <person name="Moffett H."/>
            <person name="Chen P.H."/>
            <person name="Novina C.D."/>
            <person name="Phillips G.N.Jr."/>
            <person name="Anand R."/>
            <person name="Wells G.B."/>
            <person name="Pinch M."/>
            <person name="Guth R."/>
            <person name="Unguez G.A."/>
            <person name="Albert J.S."/>
            <person name="Zakon H.H."/>
            <person name="Samanta M.P."/>
            <person name="Sussman M.R."/>
        </authorList>
    </citation>
    <scope>NUCLEOTIDE SEQUENCE [LARGE SCALE GENOMIC DNA]</scope>
</reference>
<feature type="region of interest" description="Disordered" evidence="1">
    <location>
        <begin position="1"/>
        <end position="23"/>
    </location>
</feature>
<dbReference type="GeneTree" id="ENSGT01030000234915"/>
<dbReference type="OMA" id="CSGENKA"/>
<organism evidence="2 3">
    <name type="scientific">Electrophorus electricus</name>
    <name type="common">Electric eel</name>
    <name type="synonym">Gymnotus electricus</name>
    <dbReference type="NCBI Taxonomy" id="8005"/>
    <lineage>
        <taxon>Eukaryota</taxon>
        <taxon>Metazoa</taxon>
        <taxon>Chordata</taxon>
        <taxon>Craniata</taxon>
        <taxon>Vertebrata</taxon>
        <taxon>Euteleostomi</taxon>
        <taxon>Actinopterygii</taxon>
        <taxon>Neopterygii</taxon>
        <taxon>Teleostei</taxon>
        <taxon>Ostariophysi</taxon>
        <taxon>Gymnotiformes</taxon>
        <taxon>Gymnotoidei</taxon>
        <taxon>Gymnotidae</taxon>
        <taxon>Electrophorus</taxon>
    </lineage>
</organism>